<evidence type="ECO:0000256" key="3">
    <source>
        <dbReference type="ARBA" id="ARBA00022475"/>
    </source>
</evidence>
<dbReference type="GO" id="GO:0015379">
    <property type="term" value="F:potassium:chloride symporter activity"/>
    <property type="evidence" value="ECO:0007669"/>
    <property type="project" value="InterPro"/>
</dbReference>
<protein>
    <recommendedName>
        <fullName evidence="10">Trk system potassium uptake protein</fullName>
    </recommendedName>
</protein>
<feature type="transmembrane region" description="Helical" evidence="12">
    <location>
        <begin position="120"/>
        <end position="140"/>
    </location>
</feature>
<dbReference type="EMBL" id="NTFH01000008">
    <property type="protein sequence ID" value="PHQ15067.1"/>
    <property type="molecule type" value="Genomic_DNA"/>
</dbReference>
<keyword evidence="3 10" id="KW-1003">Cell membrane</keyword>
<feature type="binding site" evidence="11">
    <location>
        <position position="98"/>
    </location>
    <ligand>
        <name>K(+)</name>
        <dbReference type="ChEBI" id="CHEBI:29103"/>
    </ligand>
</feature>
<comment type="similarity">
    <text evidence="10">Belongs to the TrkH potassium transport family.</text>
</comment>
<reference evidence="13 14" key="1">
    <citation type="submission" date="2017-09" db="EMBL/GenBank/DDBJ databases">
        <title>The draft genome sequences of Marinobacter sp. PWS21.</title>
        <authorList>
            <person name="Cao J."/>
        </authorList>
    </citation>
    <scope>NUCLEOTIDE SEQUENCE [LARGE SCALE GENOMIC DNA]</scope>
    <source>
        <strain evidence="13 14">PWS21</strain>
    </source>
</reference>
<feature type="binding site" evidence="11">
    <location>
        <position position="301"/>
    </location>
    <ligand>
        <name>K(+)</name>
        <dbReference type="ChEBI" id="CHEBI:29103"/>
    </ligand>
</feature>
<dbReference type="PANTHER" id="PTHR32024:SF3">
    <property type="entry name" value="TRK SYSTEM POTASSIUM UPTAKE PROTEIN"/>
    <property type="match status" value="1"/>
</dbReference>
<feature type="transmembrane region" description="Helical" evidence="12">
    <location>
        <begin position="311"/>
        <end position="331"/>
    </location>
</feature>
<evidence type="ECO:0000256" key="12">
    <source>
        <dbReference type="SAM" id="Phobius"/>
    </source>
</evidence>
<evidence type="ECO:0000256" key="6">
    <source>
        <dbReference type="ARBA" id="ARBA00022958"/>
    </source>
</evidence>
<keyword evidence="8 10" id="KW-0406">Ion transport</keyword>
<feature type="binding site" evidence="11">
    <location>
        <position position="302"/>
    </location>
    <ligand>
        <name>K(+)</name>
        <dbReference type="ChEBI" id="CHEBI:29103"/>
    </ligand>
</feature>
<feature type="binding site" evidence="11">
    <location>
        <position position="99"/>
    </location>
    <ligand>
        <name>K(+)</name>
        <dbReference type="ChEBI" id="CHEBI:29103"/>
    </ligand>
</feature>
<gene>
    <name evidence="13" type="ORF">CLH61_11475</name>
</gene>
<dbReference type="InterPro" id="IPR004772">
    <property type="entry name" value="TrkH"/>
</dbReference>
<keyword evidence="9 10" id="KW-0472">Membrane</keyword>
<feature type="binding site" evidence="11">
    <location>
        <position position="419"/>
    </location>
    <ligand>
        <name>K(+)</name>
        <dbReference type="ChEBI" id="CHEBI:29103"/>
    </ligand>
</feature>
<sequence>MLILLSFLITLPVNLLLFGDIPDRWAFIRSALICFTVGLACFMVTGRKRHGLKQREMFLLTVSAWIVIPIFSSFPLLLSDLNLSVTDAFFESISGVTTTGSTVLTGLDNLPDDILLWRSIMQWMGGIGIIGMAVAVLPFLRIGGMRLFATESSEWTEKAVPRTNRLARGLVFSYLAITAGCILVYWVLGMDLFNAINHALTTVSTGGYSTSDSSMGQFDGSAILLASSFFMMLGGIPFFLFVRLLNGQYMPLLRDKQVHFFLQFLFGVALVIAVYRMLVDQAPAVDAFVHALFNVTSVVTTTGYASEDYTLWGPLVIVLFFFLTFVGGCSGSTSGGMKIFRFQLSMLLLREQVIRLLHPNAVMARHYNGRIISDEIVASSVAFSFIFLATLAVSAAILAALGLDLVTSLTGAATALANVGPGLGGSIGPAGNFQALPDAAKWVLMVVMLLGRLELLSVFVLFSRHFWRG</sequence>
<evidence type="ECO:0000256" key="11">
    <source>
        <dbReference type="PIRSR" id="PIRSR006247-1"/>
    </source>
</evidence>
<dbReference type="GO" id="GO:0046872">
    <property type="term" value="F:metal ion binding"/>
    <property type="evidence" value="ECO:0007669"/>
    <property type="project" value="UniProtKB-KW"/>
</dbReference>
<name>A0A2G1UKR3_9GAMM</name>
<feature type="transmembrane region" description="Helical" evidence="12">
    <location>
        <begin position="166"/>
        <end position="188"/>
    </location>
</feature>
<feature type="transmembrane region" description="Helical" evidence="12">
    <location>
        <begin position="258"/>
        <end position="278"/>
    </location>
</feature>
<comment type="caution">
    <text evidence="13">The sequence shown here is derived from an EMBL/GenBank/DDBJ whole genome shotgun (WGS) entry which is preliminary data.</text>
</comment>
<dbReference type="PANTHER" id="PTHR32024">
    <property type="entry name" value="TRK SYSTEM POTASSIUM UPTAKE PROTEIN TRKG-RELATED"/>
    <property type="match status" value="1"/>
</dbReference>
<keyword evidence="5 12" id="KW-0812">Transmembrane</keyword>
<dbReference type="PIRSF" id="PIRSF006247">
    <property type="entry name" value="TrkH"/>
    <property type="match status" value="1"/>
</dbReference>
<feature type="transmembrane region" description="Helical" evidence="12">
    <location>
        <begin position="222"/>
        <end position="246"/>
    </location>
</feature>
<evidence type="ECO:0000256" key="7">
    <source>
        <dbReference type="ARBA" id="ARBA00022989"/>
    </source>
</evidence>
<feature type="transmembrane region" description="Helical" evidence="12">
    <location>
        <begin position="25"/>
        <end position="45"/>
    </location>
</feature>
<feature type="transmembrane region" description="Helical" evidence="12">
    <location>
        <begin position="442"/>
        <end position="462"/>
    </location>
</feature>
<keyword evidence="10" id="KW-0997">Cell inner membrane</keyword>
<dbReference type="AlphaFoldDB" id="A0A2G1UKR3"/>
<keyword evidence="2 10" id="KW-0813">Transport</keyword>
<evidence type="ECO:0000256" key="9">
    <source>
        <dbReference type="ARBA" id="ARBA00023136"/>
    </source>
</evidence>
<comment type="subcellular location">
    <subcellularLocation>
        <location evidence="10">Cell inner membrane</location>
        <topology evidence="10">Multi-pass membrane protein</topology>
    </subcellularLocation>
    <subcellularLocation>
        <location evidence="1">Cell membrane</location>
        <topology evidence="1">Multi-pass membrane protein</topology>
    </subcellularLocation>
</comment>
<proteinExistence type="inferred from homology"/>
<evidence type="ECO:0000313" key="14">
    <source>
        <dbReference type="Proteomes" id="UP000231409"/>
    </source>
</evidence>
<feature type="transmembrane region" description="Helical" evidence="12">
    <location>
        <begin position="376"/>
        <end position="401"/>
    </location>
</feature>
<organism evidence="13 14">
    <name type="scientific">Marinobacter profundi</name>
    <dbReference type="NCBI Taxonomy" id="2666256"/>
    <lineage>
        <taxon>Bacteria</taxon>
        <taxon>Pseudomonadati</taxon>
        <taxon>Pseudomonadota</taxon>
        <taxon>Gammaproteobacteria</taxon>
        <taxon>Pseudomonadales</taxon>
        <taxon>Marinobacteraceae</taxon>
        <taxon>Marinobacter</taxon>
    </lineage>
</organism>
<evidence type="ECO:0000256" key="1">
    <source>
        <dbReference type="ARBA" id="ARBA00004651"/>
    </source>
</evidence>
<keyword evidence="11" id="KW-0479">Metal-binding</keyword>
<dbReference type="InterPro" id="IPR003445">
    <property type="entry name" value="Cat_transpt"/>
</dbReference>
<evidence type="ECO:0000256" key="8">
    <source>
        <dbReference type="ARBA" id="ARBA00023065"/>
    </source>
</evidence>
<evidence type="ECO:0000256" key="10">
    <source>
        <dbReference type="PIRNR" id="PIRNR006247"/>
    </source>
</evidence>
<dbReference type="GO" id="GO:0005886">
    <property type="term" value="C:plasma membrane"/>
    <property type="evidence" value="ECO:0007669"/>
    <property type="project" value="UniProtKB-SubCell"/>
</dbReference>
<feature type="transmembrane region" description="Helical" evidence="12">
    <location>
        <begin position="57"/>
        <end position="78"/>
    </location>
</feature>
<feature type="binding site" evidence="11">
    <location>
        <position position="206"/>
    </location>
    <ligand>
        <name>K(+)</name>
        <dbReference type="ChEBI" id="CHEBI:29103"/>
    </ligand>
</feature>
<accession>A0A2G1UKR3</accession>
<keyword evidence="7 12" id="KW-1133">Transmembrane helix</keyword>
<feature type="binding site" evidence="11">
    <location>
        <position position="418"/>
    </location>
    <ligand>
        <name>K(+)</name>
        <dbReference type="ChEBI" id="CHEBI:29103"/>
    </ligand>
</feature>
<dbReference type="Pfam" id="PF02386">
    <property type="entry name" value="TrkH"/>
    <property type="match status" value="1"/>
</dbReference>
<keyword evidence="14" id="KW-1185">Reference proteome</keyword>
<keyword evidence="6 10" id="KW-0630">Potassium</keyword>
<dbReference type="Proteomes" id="UP000231409">
    <property type="component" value="Unassembled WGS sequence"/>
</dbReference>
<comment type="function">
    <text evidence="10">Low-affinity potassium transport system. Interacts with Trk system potassium uptake protein TrkA.</text>
</comment>
<evidence type="ECO:0000313" key="13">
    <source>
        <dbReference type="EMBL" id="PHQ15067.1"/>
    </source>
</evidence>
<evidence type="ECO:0000256" key="5">
    <source>
        <dbReference type="ARBA" id="ARBA00022692"/>
    </source>
</evidence>
<evidence type="ECO:0000256" key="2">
    <source>
        <dbReference type="ARBA" id="ARBA00022448"/>
    </source>
</evidence>
<keyword evidence="4 10" id="KW-0633">Potassium transport</keyword>
<evidence type="ECO:0000256" key="4">
    <source>
        <dbReference type="ARBA" id="ARBA00022538"/>
    </source>
</evidence>